<sequence>MELETSFLKNKARKATSNHPRLAEEAEQMIAEVKDLQSQINTMQVELGMKEATISAMRGEAASQRRHLQDIS</sequence>
<accession>A0A8J6EAF4</accession>
<dbReference type="Proteomes" id="UP000770717">
    <property type="component" value="Unassembled WGS sequence"/>
</dbReference>
<feature type="non-terminal residue" evidence="2">
    <location>
        <position position="1"/>
    </location>
</feature>
<evidence type="ECO:0000313" key="3">
    <source>
        <dbReference type="Proteomes" id="UP000770717"/>
    </source>
</evidence>
<evidence type="ECO:0000313" key="2">
    <source>
        <dbReference type="EMBL" id="KAG9464258.1"/>
    </source>
</evidence>
<gene>
    <name evidence="2" type="ORF">GDO78_020242</name>
</gene>
<dbReference type="AlphaFoldDB" id="A0A8J6EAF4"/>
<keyword evidence="3" id="KW-1185">Reference proteome</keyword>
<dbReference type="EMBL" id="WNTK01004784">
    <property type="protein sequence ID" value="KAG9464258.1"/>
    <property type="molecule type" value="Genomic_DNA"/>
</dbReference>
<name>A0A8J6EAF4_ELECQ</name>
<comment type="caution">
    <text evidence="2">The sequence shown here is derived from an EMBL/GenBank/DDBJ whole genome shotgun (WGS) entry which is preliminary data.</text>
</comment>
<dbReference type="OrthoDB" id="2130396at2759"/>
<evidence type="ECO:0000256" key="1">
    <source>
        <dbReference type="SAM" id="MobiDB-lite"/>
    </source>
</evidence>
<protein>
    <submittedName>
        <fullName evidence="2">Uncharacterized protein</fullName>
    </submittedName>
</protein>
<proteinExistence type="predicted"/>
<organism evidence="2 3">
    <name type="scientific">Eleutherodactylus coqui</name>
    <name type="common">Puerto Rican coqui</name>
    <dbReference type="NCBI Taxonomy" id="57060"/>
    <lineage>
        <taxon>Eukaryota</taxon>
        <taxon>Metazoa</taxon>
        <taxon>Chordata</taxon>
        <taxon>Craniata</taxon>
        <taxon>Vertebrata</taxon>
        <taxon>Euteleostomi</taxon>
        <taxon>Amphibia</taxon>
        <taxon>Batrachia</taxon>
        <taxon>Anura</taxon>
        <taxon>Neobatrachia</taxon>
        <taxon>Hyloidea</taxon>
        <taxon>Eleutherodactylidae</taxon>
        <taxon>Eleutherodactylinae</taxon>
        <taxon>Eleutherodactylus</taxon>
        <taxon>Eleutherodactylus</taxon>
    </lineage>
</organism>
<reference evidence="2" key="1">
    <citation type="thesis" date="2020" institute="ProQuest LLC" country="789 East Eisenhower Parkway, Ann Arbor, MI, USA">
        <title>Comparative Genomics and Chromosome Evolution.</title>
        <authorList>
            <person name="Mudd A.B."/>
        </authorList>
    </citation>
    <scope>NUCLEOTIDE SEQUENCE</scope>
    <source>
        <strain evidence="2">HN-11 Male</strain>
        <tissue evidence="2">Kidney and liver</tissue>
    </source>
</reference>
<feature type="region of interest" description="Disordered" evidence="1">
    <location>
        <begin position="1"/>
        <end position="21"/>
    </location>
</feature>